<dbReference type="EMBL" id="CAJOBA010056816">
    <property type="protein sequence ID" value="CAF4295326.1"/>
    <property type="molecule type" value="Genomic_DNA"/>
</dbReference>
<organism evidence="2 3">
    <name type="scientific">Didymodactylos carnosus</name>
    <dbReference type="NCBI Taxonomy" id="1234261"/>
    <lineage>
        <taxon>Eukaryota</taxon>
        <taxon>Metazoa</taxon>
        <taxon>Spiralia</taxon>
        <taxon>Gnathifera</taxon>
        <taxon>Rotifera</taxon>
        <taxon>Eurotatoria</taxon>
        <taxon>Bdelloidea</taxon>
        <taxon>Philodinida</taxon>
        <taxon>Philodinidae</taxon>
        <taxon>Didymodactylos</taxon>
    </lineage>
</organism>
<sequence length="114" mass="13231">MRYCVTCKETNRAIGLCPKDKLFRCYIDIETQAETRFVIQSLHMKVPSLGVGRGIPPIWLSLRDQVIIIFIIIFLKNFVYPRVTIKIETRFIVGIVCATLMSSFTENVQVRQYN</sequence>
<comment type="caution">
    <text evidence="2">The sequence shown here is derived from an EMBL/GenBank/DDBJ whole genome shotgun (WGS) entry which is preliminary data.</text>
</comment>
<protein>
    <submittedName>
        <fullName evidence="2">Uncharacterized protein</fullName>
    </submittedName>
</protein>
<reference evidence="2" key="1">
    <citation type="submission" date="2021-02" db="EMBL/GenBank/DDBJ databases">
        <authorList>
            <person name="Nowell W R."/>
        </authorList>
    </citation>
    <scope>NUCLEOTIDE SEQUENCE</scope>
</reference>
<dbReference type="EMBL" id="CAJNOK010034771">
    <property type="protein sequence ID" value="CAF1507248.1"/>
    <property type="molecule type" value="Genomic_DNA"/>
</dbReference>
<evidence type="ECO:0000313" key="2">
    <source>
        <dbReference type="EMBL" id="CAF4295326.1"/>
    </source>
</evidence>
<dbReference type="Gene3D" id="1.20.1250.20">
    <property type="entry name" value="MFS general substrate transporter like domains"/>
    <property type="match status" value="1"/>
</dbReference>
<gene>
    <name evidence="1" type="ORF">OVA965_LOCUS37208</name>
    <name evidence="2" type="ORF">TMI583_LOCUS38270</name>
</gene>
<dbReference type="InterPro" id="IPR036259">
    <property type="entry name" value="MFS_trans_sf"/>
</dbReference>
<accession>A0A8S2TLV5</accession>
<dbReference type="AlphaFoldDB" id="A0A8S2TLV5"/>
<dbReference type="Proteomes" id="UP000677228">
    <property type="component" value="Unassembled WGS sequence"/>
</dbReference>
<proteinExistence type="predicted"/>
<name>A0A8S2TLV5_9BILA</name>
<dbReference type="Proteomes" id="UP000682733">
    <property type="component" value="Unassembled WGS sequence"/>
</dbReference>
<evidence type="ECO:0000313" key="1">
    <source>
        <dbReference type="EMBL" id="CAF1507248.1"/>
    </source>
</evidence>
<evidence type="ECO:0000313" key="3">
    <source>
        <dbReference type="Proteomes" id="UP000682733"/>
    </source>
</evidence>